<dbReference type="Proteomes" id="UP000076532">
    <property type="component" value="Unassembled WGS sequence"/>
</dbReference>
<reference evidence="1 2" key="1">
    <citation type="journal article" date="2016" name="Mol. Biol. Evol.">
        <title>Comparative Genomics of Early-Diverging Mushroom-Forming Fungi Provides Insights into the Origins of Lignocellulose Decay Capabilities.</title>
        <authorList>
            <person name="Nagy L.G."/>
            <person name="Riley R."/>
            <person name="Tritt A."/>
            <person name="Adam C."/>
            <person name="Daum C."/>
            <person name="Floudas D."/>
            <person name="Sun H."/>
            <person name="Yadav J.S."/>
            <person name="Pangilinan J."/>
            <person name="Larsson K.H."/>
            <person name="Matsuura K."/>
            <person name="Barry K."/>
            <person name="Labutti K."/>
            <person name="Kuo R."/>
            <person name="Ohm R.A."/>
            <person name="Bhattacharya S.S."/>
            <person name="Shirouzu T."/>
            <person name="Yoshinaga Y."/>
            <person name="Martin F.M."/>
            <person name="Grigoriev I.V."/>
            <person name="Hibbett D.S."/>
        </authorList>
    </citation>
    <scope>NUCLEOTIDE SEQUENCE [LARGE SCALE GENOMIC DNA]</scope>
    <source>
        <strain evidence="1 2">CBS 109695</strain>
    </source>
</reference>
<dbReference type="AlphaFoldDB" id="A0A166FCV4"/>
<evidence type="ECO:0000313" key="2">
    <source>
        <dbReference type="Proteomes" id="UP000076532"/>
    </source>
</evidence>
<keyword evidence="2" id="KW-1185">Reference proteome</keyword>
<proteinExistence type="predicted"/>
<gene>
    <name evidence="1" type="ORF">FIBSPDRAFT_894793</name>
</gene>
<protein>
    <submittedName>
        <fullName evidence="1">Uncharacterized protein</fullName>
    </submittedName>
</protein>
<sequence length="101" mass="11899">MAWIRIRTHLLRVRLEDNMTEHISIKFADIPLCFDLMIPPTFEEEDFNRPPTGDEKWGTTNIRRRVGPLHPELSMPVSRHTATTYEMYFILVAMARFAQIP</sequence>
<name>A0A166FCV4_9AGAM</name>
<accession>A0A166FCV4</accession>
<organism evidence="1 2">
    <name type="scientific">Athelia psychrophila</name>
    <dbReference type="NCBI Taxonomy" id="1759441"/>
    <lineage>
        <taxon>Eukaryota</taxon>
        <taxon>Fungi</taxon>
        <taxon>Dikarya</taxon>
        <taxon>Basidiomycota</taxon>
        <taxon>Agaricomycotina</taxon>
        <taxon>Agaricomycetes</taxon>
        <taxon>Agaricomycetidae</taxon>
        <taxon>Atheliales</taxon>
        <taxon>Atheliaceae</taxon>
        <taxon>Athelia</taxon>
    </lineage>
</organism>
<evidence type="ECO:0000313" key="1">
    <source>
        <dbReference type="EMBL" id="KZP16669.1"/>
    </source>
</evidence>
<dbReference type="EMBL" id="KV417590">
    <property type="protein sequence ID" value="KZP16669.1"/>
    <property type="molecule type" value="Genomic_DNA"/>
</dbReference>